<organism evidence="4 5">
    <name type="scientific">Desulfovibrio litoralis DSM 11393</name>
    <dbReference type="NCBI Taxonomy" id="1121455"/>
    <lineage>
        <taxon>Bacteria</taxon>
        <taxon>Pseudomonadati</taxon>
        <taxon>Thermodesulfobacteriota</taxon>
        <taxon>Desulfovibrionia</taxon>
        <taxon>Desulfovibrionales</taxon>
        <taxon>Desulfovibrionaceae</taxon>
        <taxon>Desulfovibrio</taxon>
    </lineage>
</organism>
<keyword evidence="2" id="KW-0812">Transmembrane</keyword>
<dbReference type="PANTHER" id="PTHR34475:SF1">
    <property type="entry name" value="CYTOSKELETON PROTEIN RODZ"/>
    <property type="match status" value="1"/>
</dbReference>
<dbReference type="Proteomes" id="UP000186469">
    <property type="component" value="Unassembled WGS sequence"/>
</dbReference>
<dbReference type="InterPro" id="IPR010982">
    <property type="entry name" value="Lambda_DNA-bd_dom_sf"/>
</dbReference>
<evidence type="ECO:0000313" key="5">
    <source>
        <dbReference type="Proteomes" id="UP000186469"/>
    </source>
</evidence>
<evidence type="ECO:0000256" key="2">
    <source>
        <dbReference type="SAM" id="Phobius"/>
    </source>
</evidence>
<dbReference type="STRING" id="1121455.SAMN02745728_00229"/>
<evidence type="ECO:0000259" key="3">
    <source>
        <dbReference type="PROSITE" id="PS50943"/>
    </source>
</evidence>
<keyword evidence="5" id="KW-1185">Reference proteome</keyword>
<feature type="domain" description="HTH cro/C1-type" evidence="3">
    <location>
        <begin position="10"/>
        <end position="70"/>
    </location>
</feature>
<dbReference type="EMBL" id="FRDI01000002">
    <property type="protein sequence ID" value="SHN50309.1"/>
    <property type="molecule type" value="Genomic_DNA"/>
</dbReference>
<gene>
    <name evidence="4" type="ORF">SAMN02745728_00229</name>
</gene>
<protein>
    <submittedName>
        <fullName evidence="4">Protein RodZ, contains Xre-like HTH and DUF4115 domains</fullName>
    </submittedName>
</protein>
<dbReference type="PROSITE" id="PS50943">
    <property type="entry name" value="HTH_CROC1"/>
    <property type="match status" value="1"/>
</dbReference>
<feature type="compositionally biased region" description="Low complexity" evidence="1">
    <location>
        <begin position="148"/>
        <end position="175"/>
    </location>
</feature>
<dbReference type="SUPFAM" id="SSF47413">
    <property type="entry name" value="lambda repressor-like DNA-binding domains"/>
    <property type="match status" value="1"/>
</dbReference>
<dbReference type="CDD" id="cd00093">
    <property type="entry name" value="HTH_XRE"/>
    <property type="match status" value="1"/>
</dbReference>
<name>A0A1M7RVI6_9BACT</name>
<dbReference type="PANTHER" id="PTHR34475">
    <property type="match status" value="1"/>
</dbReference>
<proteinExistence type="predicted"/>
<reference evidence="4 5" key="1">
    <citation type="submission" date="2016-12" db="EMBL/GenBank/DDBJ databases">
        <authorList>
            <person name="Song W.-J."/>
            <person name="Kurnit D.M."/>
        </authorList>
    </citation>
    <scope>NUCLEOTIDE SEQUENCE [LARGE SCALE GENOMIC DNA]</scope>
    <source>
        <strain evidence="4 5">DSM 11393</strain>
    </source>
</reference>
<dbReference type="SMART" id="SM00530">
    <property type="entry name" value="HTH_XRE"/>
    <property type="match status" value="1"/>
</dbReference>
<dbReference type="InterPro" id="IPR001387">
    <property type="entry name" value="Cro/C1-type_HTH"/>
</dbReference>
<dbReference type="Pfam" id="PF13413">
    <property type="entry name" value="HTH_25"/>
    <property type="match status" value="1"/>
</dbReference>
<dbReference type="Gene3D" id="1.10.260.40">
    <property type="entry name" value="lambda repressor-like DNA-binding domains"/>
    <property type="match status" value="1"/>
</dbReference>
<dbReference type="AlphaFoldDB" id="A0A1M7RVI6"/>
<feature type="transmembrane region" description="Helical" evidence="2">
    <location>
        <begin position="106"/>
        <end position="127"/>
    </location>
</feature>
<dbReference type="InterPro" id="IPR050400">
    <property type="entry name" value="Bact_Cytoskel_RodZ"/>
</dbReference>
<dbReference type="GO" id="GO:0003677">
    <property type="term" value="F:DNA binding"/>
    <property type="evidence" value="ECO:0007669"/>
    <property type="project" value="InterPro"/>
</dbReference>
<feature type="compositionally biased region" description="Polar residues" evidence="1">
    <location>
        <begin position="176"/>
        <end position="189"/>
    </location>
</feature>
<keyword evidence="2" id="KW-1133">Transmembrane helix</keyword>
<keyword evidence="2" id="KW-0472">Membrane</keyword>
<accession>A0A1M7RVI6</accession>
<feature type="region of interest" description="Disordered" evidence="1">
    <location>
        <begin position="147"/>
        <end position="189"/>
    </location>
</feature>
<sequence length="282" mass="31696">MNLQELGAILRQKRDEKGLSLDEAANKIKLSARVIKAMEEGDISDLPHPVYARGFMKSYAEILGFDKVELAEMLNKAFPPSELDEEPEPGPIIKATSNRERNGFKILNLLIMILVFSLLCLGIWFLFEKFKDSSFDGIKQTYNSFFSNSTDETNQTQQNSTTQAPNANNTQEQTTSVNTTPSLPNTPTVSTETTQQIENITQTLEVSTRRSTKLEVTIDEAQTEKVDLAKNQSRVFEFKDDLTLKMSNPNVIKLKYNNQDFTFDYIAGSGEKTLVFPPSATN</sequence>
<evidence type="ECO:0000256" key="1">
    <source>
        <dbReference type="SAM" id="MobiDB-lite"/>
    </source>
</evidence>
<dbReference type="RefSeq" id="WP_072695643.1">
    <property type="nucleotide sequence ID" value="NZ_FRDI01000002.1"/>
</dbReference>
<evidence type="ECO:0000313" key="4">
    <source>
        <dbReference type="EMBL" id="SHN50309.1"/>
    </source>
</evidence>
<dbReference type="OrthoDB" id="9797543at2"/>